<dbReference type="Pfam" id="PF14023">
    <property type="entry name" value="Bestrophin-like"/>
    <property type="match status" value="1"/>
</dbReference>
<sequence length="244" mass="26376">MTFIAIAFGALIGLWLARHLPKTHLSSESRTAVSVSMAVVGTLAALVMSLLISSASSSFNAKTDALHRLAVDIIRLDRALRQYGPEAGDVRDLLRSYAETKAEELSDESNASSLDPRSLMKFEALTSRVLDLQPGDNHQRQAQAQALKVLDSIADARWLLIEKANTSLPTSFVILLIFWLALLFGSFGLFAPGNATVIIVLLLCALAISGGVFMVLELETATRGLIRVSTDPIVNAIREMTLAQ</sequence>
<feature type="transmembrane region" description="Helical" evidence="1">
    <location>
        <begin position="172"/>
        <end position="191"/>
    </location>
</feature>
<evidence type="ECO:0000313" key="3">
    <source>
        <dbReference type="Proteomes" id="UP000403266"/>
    </source>
</evidence>
<proteinExistence type="predicted"/>
<keyword evidence="1" id="KW-0472">Membrane</keyword>
<dbReference type="EMBL" id="VOSK01000301">
    <property type="protein sequence ID" value="MPR30040.1"/>
    <property type="molecule type" value="Genomic_DNA"/>
</dbReference>
<gene>
    <name evidence="2" type="ORF">FS320_34540</name>
</gene>
<organism evidence="2 3">
    <name type="scientific">Microvirga tunisiensis</name>
    <dbReference type="NCBI Taxonomy" id="2108360"/>
    <lineage>
        <taxon>Bacteria</taxon>
        <taxon>Pseudomonadati</taxon>
        <taxon>Pseudomonadota</taxon>
        <taxon>Alphaproteobacteria</taxon>
        <taxon>Hyphomicrobiales</taxon>
        <taxon>Methylobacteriaceae</taxon>
        <taxon>Microvirga</taxon>
    </lineage>
</organism>
<evidence type="ECO:0008006" key="4">
    <source>
        <dbReference type="Google" id="ProtNLM"/>
    </source>
</evidence>
<dbReference type="OrthoDB" id="4760162at2"/>
<name>A0A5N7MTP3_9HYPH</name>
<keyword evidence="3" id="KW-1185">Reference proteome</keyword>
<dbReference type="Proteomes" id="UP000403266">
    <property type="component" value="Unassembled WGS sequence"/>
</dbReference>
<feature type="transmembrane region" description="Helical" evidence="1">
    <location>
        <begin position="197"/>
        <end position="216"/>
    </location>
</feature>
<dbReference type="AlphaFoldDB" id="A0A5N7MTP3"/>
<evidence type="ECO:0000313" key="2">
    <source>
        <dbReference type="EMBL" id="MPR30040.1"/>
    </source>
</evidence>
<comment type="caution">
    <text evidence="2">The sequence shown here is derived from an EMBL/GenBank/DDBJ whole genome shotgun (WGS) entry which is preliminary data.</text>
</comment>
<accession>A0A5N7MTP3</accession>
<keyword evidence="1" id="KW-1133">Transmembrane helix</keyword>
<dbReference type="RefSeq" id="WP_152716905.1">
    <property type="nucleotide sequence ID" value="NZ_VOSK01000301.1"/>
</dbReference>
<evidence type="ECO:0000256" key="1">
    <source>
        <dbReference type="SAM" id="Phobius"/>
    </source>
</evidence>
<dbReference type="InterPro" id="IPR025333">
    <property type="entry name" value="DUF4239"/>
</dbReference>
<feature type="transmembrane region" description="Helical" evidence="1">
    <location>
        <begin position="31"/>
        <end position="52"/>
    </location>
</feature>
<keyword evidence="1" id="KW-0812">Transmembrane</keyword>
<reference evidence="2 3" key="1">
    <citation type="journal article" date="2019" name="Syst. Appl. Microbiol.">
        <title>Microvirga tunisiensis sp. nov., a root nodule symbiotic bacterium isolated from Lupinus micranthus and L. luteus grown in Northern Tunisia.</title>
        <authorList>
            <person name="Msaddak A."/>
            <person name="Rejili M."/>
            <person name="Duran D."/>
            <person name="Mars M."/>
            <person name="Palacios J.M."/>
            <person name="Ruiz-Argueso T."/>
            <person name="Rey L."/>
            <person name="Imperial J."/>
        </authorList>
    </citation>
    <scope>NUCLEOTIDE SEQUENCE [LARGE SCALE GENOMIC DNA]</scope>
    <source>
        <strain evidence="2 3">Lmie10</strain>
    </source>
</reference>
<protein>
    <recommendedName>
        <fullName evidence="4">DUF4239 domain-containing protein</fullName>
    </recommendedName>
</protein>